<dbReference type="EMBL" id="MN739104">
    <property type="protein sequence ID" value="QHS89051.1"/>
    <property type="molecule type" value="Genomic_DNA"/>
</dbReference>
<accession>A0A6C0BBF7</accession>
<proteinExistence type="predicted"/>
<reference evidence="2" key="1">
    <citation type="journal article" date="2020" name="Nature">
        <title>Giant virus diversity and host interactions through global metagenomics.</title>
        <authorList>
            <person name="Schulz F."/>
            <person name="Roux S."/>
            <person name="Paez-Espino D."/>
            <person name="Jungbluth S."/>
            <person name="Walsh D.A."/>
            <person name="Denef V.J."/>
            <person name="McMahon K.D."/>
            <person name="Konstantinidis K.T."/>
            <person name="Eloe-Fadrosh E.A."/>
            <person name="Kyrpides N.C."/>
            <person name="Woyke T."/>
        </authorList>
    </citation>
    <scope>NUCLEOTIDE SEQUENCE</scope>
    <source>
        <strain evidence="2">GVMAG-M-3300010158-59</strain>
    </source>
</reference>
<dbReference type="AlphaFoldDB" id="A0A6C0BBF7"/>
<feature type="region of interest" description="Disordered" evidence="1">
    <location>
        <begin position="1"/>
        <end position="88"/>
    </location>
</feature>
<protein>
    <submittedName>
        <fullName evidence="2">Uncharacterized protein</fullName>
    </submittedName>
</protein>
<evidence type="ECO:0000256" key="1">
    <source>
        <dbReference type="SAM" id="MobiDB-lite"/>
    </source>
</evidence>
<evidence type="ECO:0000313" key="2">
    <source>
        <dbReference type="EMBL" id="QHS89051.1"/>
    </source>
</evidence>
<feature type="compositionally biased region" description="Low complexity" evidence="1">
    <location>
        <begin position="58"/>
        <end position="74"/>
    </location>
</feature>
<organism evidence="2">
    <name type="scientific">viral metagenome</name>
    <dbReference type="NCBI Taxonomy" id="1070528"/>
    <lineage>
        <taxon>unclassified sequences</taxon>
        <taxon>metagenomes</taxon>
        <taxon>organismal metagenomes</taxon>
    </lineage>
</organism>
<feature type="compositionally biased region" description="Polar residues" evidence="1">
    <location>
        <begin position="20"/>
        <end position="53"/>
    </location>
</feature>
<sequence length="175" mass="19174">MSVRRPIRTPSSSEADDSDSVTAINGPTTQRPFISNRSVSRNQPISRTRSLSFAPSLDYSSSSSSSSSIRSGIGRRYDSDSEDEDNNIDTTYAHTMENKPAIAAAPPTQTNAYTPVCTAISKISKSNLPTSLFDTSFQKTQDFLINGPQVLTADNRTRGFRVRSGGKKTRRHHQV</sequence>
<name>A0A6C0BBF7_9ZZZZ</name>